<dbReference type="SUPFAM" id="SSF54106">
    <property type="entry name" value="LysM domain"/>
    <property type="match status" value="1"/>
</dbReference>
<reference evidence="4 5" key="1">
    <citation type="submission" date="2017-06" db="EMBL/GenBank/DDBJ databases">
        <title>Azoarcus sp. TSNA42 complete genome sequence.</title>
        <authorList>
            <person name="Woo J.-H."/>
            <person name="Kim H.-S."/>
        </authorList>
    </citation>
    <scope>NUCLEOTIDE SEQUENCE [LARGE SCALE GENOMIC DNA]</scope>
    <source>
        <strain evidence="4 5">TSNA42</strain>
    </source>
</reference>
<dbReference type="AlphaFoldDB" id="A0A2U8H313"/>
<feature type="domain" description="Fibronectin type-III" evidence="2">
    <location>
        <begin position="433"/>
        <end position="524"/>
    </location>
</feature>
<evidence type="ECO:0000259" key="3">
    <source>
        <dbReference type="PROSITE" id="PS51782"/>
    </source>
</evidence>
<feature type="signal peptide" evidence="1">
    <location>
        <begin position="1"/>
        <end position="21"/>
    </location>
</feature>
<dbReference type="InterPro" id="IPR003961">
    <property type="entry name" value="FN3_dom"/>
</dbReference>
<dbReference type="Pfam" id="PF01476">
    <property type="entry name" value="LysM"/>
    <property type="match status" value="1"/>
</dbReference>
<evidence type="ECO:0000256" key="1">
    <source>
        <dbReference type="SAM" id="SignalP"/>
    </source>
</evidence>
<evidence type="ECO:0000313" key="4">
    <source>
        <dbReference type="EMBL" id="AWI80094.1"/>
    </source>
</evidence>
<feature type="chain" id="PRO_5016139278" description="LysM domain-containing protein" evidence="1">
    <location>
        <begin position="22"/>
        <end position="539"/>
    </location>
</feature>
<evidence type="ECO:0008006" key="6">
    <source>
        <dbReference type="Google" id="ProtNLM"/>
    </source>
</evidence>
<dbReference type="InterPro" id="IPR013783">
    <property type="entry name" value="Ig-like_fold"/>
</dbReference>
<dbReference type="OrthoDB" id="9813091at2"/>
<dbReference type="EMBL" id="CP022188">
    <property type="protein sequence ID" value="AWI80094.1"/>
    <property type="molecule type" value="Genomic_DNA"/>
</dbReference>
<dbReference type="PROSITE" id="PS50853">
    <property type="entry name" value="FN3"/>
    <property type="match status" value="1"/>
</dbReference>
<name>A0A2U8H313_9RHOO</name>
<dbReference type="InterPro" id="IPR018392">
    <property type="entry name" value="LysM"/>
</dbReference>
<dbReference type="SMART" id="SM00257">
    <property type="entry name" value="LysM"/>
    <property type="match status" value="1"/>
</dbReference>
<dbReference type="Proteomes" id="UP000244902">
    <property type="component" value="Chromosome"/>
</dbReference>
<dbReference type="CDD" id="cd00118">
    <property type="entry name" value="LysM"/>
    <property type="match status" value="1"/>
</dbReference>
<keyword evidence="1" id="KW-0732">Signal</keyword>
<evidence type="ECO:0000313" key="5">
    <source>
        <dbReference type="Proteomes" id="UP000244902"/>
    </source>
</evidence>
<dbReference type="InterPro" id="IPR016930">
    <property type="entry name" value="UCP029644"/>
</dbReference>
<dbReference type="RefSeq" id="WP_108973415.1">
    <property type="nucleotide sequence ID" value="NZ_CP022188.1"/>
</dbReference>
<protein>
    <recommendedName>
        <fullName evidence="6">LysM domain-containing protein</fullName>
    </recommendedName>
</protein>
<proteinExistence type="predicted"/>
<sequence>MKSAALCAQLLLSLFAPSLFAADWSYAVRPGDTLSEIAHHYLKHPGDWARLQVLNEVKDPRRLTPGEKLRIPVDWLRQGAAMATAIHVRGDVVRVLAGAEQPLRAGDRLSVGEELRTGADSNASLRFFDGSRLLIAANSRITLARMKQYGNTGMADTAIRLHEGKLDSRVSRQQSPAARYRIESQALNLGVRGTEFRFGVAPNGPAHAEVLSGRVLAAGARGGAVVGLDAGYGTVSRADGGPSSARALAPPPRLAGLPDRVEHLPLRFSWAAGEGITRWRAQVFSEASDDILLLDDTFTEPSAKWPDLPDGRYRLRVHAVADDGLEGRNAEHVFVLAARPEAPLALAPAEGRAIRAQSVMLRWARPQGVSGFRLQLADSPKFDPLLVDESELSDVEYPVQVHEGEYYWRLASIADDGRQGPFSLAHRFSHVPPPSSPALEEPALEDDALQLRWPAGEPGQTFRLQLSPDAGFSSVLVNEQLSAPIFRLEREFLGRSVFVRVQTIDSDGVVGPYSAPQQIEVPSSLPAWPLLFVPLILAL</sequence>
<dbReference type="Gene3D" id="2.60.120.1440">
    <property type="match status" value="1"/>
</dbReference>
<evidence type="ECO:0000259" key="2">
    <source>
        <dbReference type="PROSITE" id="PS50853"/>
    </source>
</evidence>
<dbReference type="Gene3D" id="2.60.40.10">
    <property type="entry name" value="Immunoglobulins"/>
    <property type="match status" value="1"/>
</dbReference>
<feature type="domain" description="LysM" evidence="3">
    <location>
        <begin position="24"/>
        <end position="71"/>
    </location>
</feature>
<dbReference type="PIRSF" id="PIRSF029644">
    <property type="entry name" value="UCP029644"/>
    <property type="match status" value="1"/>
</dbReference>
<dbReference type="InterPro" id="IPR006860">
    <property type="entry name" value="FecR"/>
</dbReference>
<gene>
    <name evidence="4" type="ORF">CEW87_12370</name>
</gene>
<accession>A0A2U8H313</accession>
<dbReference type="PANTHER" id="PTHR38731">
    <property type="entry name" value="LIPL45-RELATED LIPOPROTEIN-RELATED"/>
    <property type="match status" value="1"/>
</dbReference>
<dbReference type="InterPro" id="IPR036779">
    <property type="entry name" value="LysM_dom_sf"/>
</dbReference>
<dbReference type="Pfam" id="PF04773">
    <property type="entry name" value="FecR"/>
    <property type="match status" value="1"/>
</dbReference>
<dbReference type="Gene3D" id="3.10.350.10">
    <property type="entry name" value="LysM domain"/>
    <property type="match status" value="1"/>
</dbReference>
<organism evidence="4 5">
    <name type="scientific">Parazoarcus communis</name>
    <dbReference type="NCBI Taxonomy" id="41977"/>
    <lineage>
        <taxon>Bacteria</taxon>
        <taxon>Pseudomonadati</taxon>
        <taxon>Pseudomonadota</taxon>
        <taxon>Betaproteobacteria</taxon>
        <taxon>Rhodocyclales</taxon>
        <taxon>Zoogloeaceae</taxon>
        <taxon>Parazoarcus</taxon>
    </lineage>
</organism>
<dbReference type="PROSITE" id="PS51782">
    <property type="entry name" value="LYSM"/>
    <property type="match status" value="1"/>
</dbReference>